<evidence type="ECO:0000313" key="3">
    <source>
        <dbReference type="Proteomes" id="UP000625711"/>
    </source>
</evidence>
<feature type="compositionally biased region" description="Pro residues" evidence="1">
    <location>
        <begin position="40"/>
        <end position="50"/>
    </location>
</feature>
<dbReference type="EMBL" id="JAACXV010000260">
    <property type="protein sequence ID" value="KAF7281082.1"/>
    <property type="molecule type" value="Genomic_DNA"/>
</dbReference>
<gene>
    <name evidence="2" type="ORF">GWI33_005193</name>
</gene>
<reference evidence="2" key="1">
    <citation type="submission" date="2020-08" db="EMBL/GenBank/DDBJ databases">
        <title>Genome sequencing and assembly of the red palm weevil Rhynchophorus ferrugineus.</title>
        <authorList>
            <person name="Dias G.B."/>
            <person name="Bergman C.M."/>
            <person name="Manee M."/>
        </authorList>
    </citation>
    <scope>NUCLEOTIDE SEQUENCE</scope>
    <source>
        <strain evidence="2">AA-2017</strain>
        <tissue evidence="2">Whole larva</tissue>
    </source>
</reference>
<dbReference type="Proteomes" id="UP000625711">
    <property type="component" value="Unassembled WGS sequence"/>
</dbReference>
<protein>
    <submittedName>
        <fullName evidence="2">Uncharacterized protein</fullName>
    </submittedName>
</protein>
<accession>A0A834IWC3</accession>
<feature type="region of interest" description="Disordered" evidence="1">
    <location>
        <begin position="1"/>
        <end position="21"/>
    </location>
</feature>
<feature type="region of interest" description="Disordered" evidence="1">
    <location>
        <begin position="40"/>
        <end position="72"/>
    </location>
</feature>
<evidence type="ECO:0000313" key="2">
    <source>
        <dbReference type="EMBL" id="KAF7281082.1"/>
    </source>
</evidence>
<sequence>MNPRVSTSCKDQKYAVHSVTPSKPEPTRYIMMYRKIFKEPPPPSAVPMPPSHWLKSRDMAKKSTGTPDARKLSCVIM</sequence>
<comment type="caution">
    <text evidence="2">The sequence shown here is derived from an EMBL/GenBank/DDBJ whole genome shotgun (WGS) entry which is preliminary data.</text>
</comment>
<organism evidence="2 3">
    <name type="scientific">Rhynchophorus ferrugineus</name>
    <name type="common">Red palm weevil</name>
    <name type="synonym">Curculio ferrugineus</name>
    <dbReference type="NCBI Taxonomy" id="354439"/>
    <lineage>
        <taxon>Eukaryota</taxon>
        <taxon>Metazoa</taxon>
        <taxon>Ecdysozoa</taxon>
        <taxon>Arthropoda</taxon>
        <taxon>Hexapoda</taxon>
        <taxon>Insecta</taxon>
        <taxon>Pterygota</taxon>
        <taxon>Neoptera</taxon>
        <taxon>Endopterygota</taxon>
        <taxon>Coleoptera</taxon>
        <taxon>Polyphaga</taxon>
        <taxon>Cucujiformia</taxon>
        <taxon>Curculionidae</taxon>
        <taxon>Dryophthorinae</taxon>
        <taxon>Rhynchophorus</taxon>
    </lineage>
</organism>
<name>A0A834IWC3_RHYFE</name>
<keyword evidence="3" id="KW-1185">Reference proteome</keyword>
<dbReference type="AlphaFoldDB" id="A0A834IWC3"/>
<evidence type="ECO:0000256" key="1">
    <source>
        <dbReference type="SAM" id="MobiDB-lite"/>
    </source>
</evidence>
<proteinExistence type="predicted"/>